<dbReference type="AlphaFoldDB" id="A0A162YAF5"/>
<dbReference type="STRING" id="1642818.AWE51_10700"/>
<gene>
    <name evidence="1" type="ORF">AWE51_10700</name>
</gene>
<dbReference type="OrthoDB" id="1164480at2"/>
<accession>A0A162YAF5</accession>
<reference evidence="1 2" key="1">
    <citation type="submission" date="2016-01" db="EMBL/GenBank/DDBJ databases">
        <title>The draft genome sequence of Aquimarina sp. RZW4-3-2.</title>
        <authorList>
            <person name="Wang Y."/>
        </authorList>
    </citation>
    <scope>NUCLEOTIDE SEQUENCE [LARGE SCALE GENOMIC DNA]</scope>
    <source>
        <strain evidence="1 2">RZW4-3-2</strain>
    </source>
</reference>
<dbReference type="Proteomes" id="UP000076715">
    <property type="component" value="Unassembled WGS sequence"/>
</dbReference>
<evidence type="ECO:0000313" key="1">
    <source>
        <dbReference type="EMBL" id="KZS39028.1"/>
    </source>
</evidence>
<keyword evidence="2" id="KW-1185">Reference proteome</keyword>
<dbReference type="EMBL" id="LQRT01000035">
    <property type="protein sequence ID" value="KZS39028.1"/>
    <property type="molecule type" value="Genomic_DNA"/>
</dbReference>
<comment type="caution">
    <text evidence="1">The sequence shown here is derived from an EMBL/GenBank/DDBJ whole genome shotgun (WGS) entry which is preliminary data.</text>
</comment>
<protein>
    <submittedName>
        <fullName evidence="1">Uncharacterized protein</fullName>
    </submittedName>
</protein>
<evidence type="ECO:0000313" key="2">
    <source>
        <dbReference type="Proteomes" id="UP000076715"/>
    </source>
</evidence>
<proteinExistence type="predicted"/>
<name>A0A162YAF5_9FLAO</name>
<organism evidence="1 2">
    <name type="scientific">Aquimarina aggregata</name>
    <dbReference type="NCBI Taxonomy" id="1642818"/>
    <lineage>
        <taxon>Bacteria</taxon>
        <taxon>Pseudomonadati</taxon>
        <taxon>Bacteroidota</taxon>
        <taxon>Flavobacteriia</taxon>
        <taxon>Flavobacteriales</taxon>
        <taxon>Flavobacteriaceae</taxon>
        <taxon>Aquimarina</taxon>
    </lineage>
</organism>
<sequence length="228" mass="25619">MGIFDFLNSKPSVEKLTKKLVNFVYDSVQTEKGVRVEDALCVMSTILAERCIKIAGEFSIYKHNFEPGSAIFSEKINEILVGSVAVENWNELPEDAIFSKIKRKIDSHFSKKPFPALTKIFEGFAKNIGESEWGNISLSVPNENKPSILPLQAGYETRKYVDDTINLESDEKTLRIVINAICRVLIDTKMALDSSIALTLVFEIINGMSKTATMTDEKMKELQAEIEK</sequence>
<dbReference type="RefSeq" id="WP_066316613.1">
    <property type="nucleotide sequence ID" value="NZ_LQRT01000035.1"/>
</dbReference>